<feature type="transmembrane region" description="Helical" evidence="6">
    <location>
        <begin position="416"/>
        <end position="436"/>
    </location>
</feature>
<dbReference type="InterPro" id="IPR025405">
    <property type="entry name" value="DUF4131"/>
</dbReference>
<dbReference type="InterPro" id="IPR035681">
    <property type="entry name" value="ComA-like_MBL"/>
</dbReference>
<feature type="transmembrane region" description="Helical" evidence="6">
    <location>
        <begin position="230"/>
        <end position="252"/>
    </location>
</feature>
<comment type="subcellular location">
    <subcellularLocation>
        <location evidence="1">Cell membrane</location>
        <topology evidence="1">Multi-pass membrane protein</topology>
    </subcellularLocation>
</comment>
<feature type="transmembrane region" description="Helical" evidence="6">
    <location>
        <begin position="44"/>
        <end position="64"/>
    </location>
</feature>
<keyword evidence="4 6" id="KW-1133">Transmembrane helix</keyword>
<feature type="transmembrane region" description="Helical" evidence="6">
    <location>
        <begin position="472"/>
        <end position="491"/>
    </location>
</feature>
<organism evidence="8 9">
    <name type="scientific">Parageobacillus thermoglucosidasius</name>
    <name type="common">Geobacillus thermoglucosidasius</name>
    <dbReference type="NCBI Taxonomy" id="1426"/>
    <lineage>
        <taxon>Bacteria</taxon>
        <taxon>Bacillati</taxon>
        <taxon>Bacillota</taxon>
        <taxon>Bacilli</taxon>
        <taxon>Bacillales</taxon>
        <taxon>Anoxybacillaceae</taxon>
        <taxon>Parageobacillus</taxon>
    </lineage>
</organism>
<dbReference type="Pfam" id="PF00753">
    <property type="entry name" value="Lactamase_B"/>
    <property type="match status" value="1"/>
</dbReference>
<dbReference type="SUPFAM" id="SSF56281">
    <property type="entry name" value="Metallo-hydrolase/oxidoreductase"/>
    <property type="match status" value="1"/>
</dbReference>
<feature type="transmembrane region" description="Helical" evidence="6">
    <location>
        <begin position="264"/>
        <end position="293"/>
    </location>
</feature>
<dbReference type="CDD" id="cd07731">
    <property type="entry name" value="ComA-like_MBL-fold"/>
    <property type="match status" value="1"/>
</dbReference>
<evidence type="ECO:0000313" key="8">
    <source>
        <dbReference type="EMBL" id="OAT74455.1"/>
    </source>
</evidence>
<reference evidence="9" key="1">
    <citation type="submission" date="2016-05" db="EMBL/GenBank/DDBJ databases">
        <authorList>
            <person name="Wang W."/>
            <person name="Zhu L."/>
        </authorList>
    </citation>
    <scope>NUCLEOTIDE SEQUENCE [LARGE SCALE GENOMIC DNA]</scope>
    <source>
        <strain evidence="9">W-2</strain>
    </source>
</reference>
<dbReference type="Proteomes" id="UP000078290">
    <property type="component" value="Unassembled WGS sequence"/>
</dbReference>
<dbReference type="PANTHER" id="PTHR30619">
    <property type="entry name" value="DNA INTERNALIZATION/COMPETENCE PROTEIN COMEC/REC2"/>
    <property type="match status" value="1"/>
</dbReference>
<proteinExistence type="predicted"/>
<dbReference type="GO" id="GO:0005886">
    <property type="term" value="C:plasma membrane"/>
    <property type="evidence" value="ECO:0007669"/>
    <property type="project" value="UniProtKB-SubCell"/>
</dbReference>
<evidence type="ECO:0000256" key="4">
    <source>
        <dbReference type="ARBA" id="ARBA00022989"/>
    </source>
</evidence>
<dbReference type="Pfam" id="PF03772">
    <property type="entry name" value="Competence"/>
    <property type="match status" value="1"/>
</dbReference>
<dbReference type="NCBIfam" id="TIGR00360">
    <property type="entry name" value="ComEC_N-term"/>
    <property type="match status" value="1"/>
</dbReference>
<dbReference type="InterPro" id="IPR001279">
    <property type="entry name" value="Metallo-B-lactamas"/>
</dbReference>
<evidence type="ECO:0000256" key="2">
    <source>
        <dbReference type="ARBA" id="ARBA00022475"/>
    </source>
</evidence>
<comment type="caution">
    <text evidence="8">The sequence shown here is derived from an EMBL/GenBank/DDBJ whole genome shotgun (WGS) entry which is preliminary data.</text>
</comment>
<evidence type="ECO:0000256" key="6">
    <source>
        <dbReference type="SAM" id="Phobius"/>
    </source>
</evidence>
<feature type="transmembrane region" description="Helical" evidence="6">
    <location>
        <begin position="387"/>
        <end position="409"/>
    </location>
</feature>
<dbReference type="InterPro" id="IPR052159">
    <property type="entry name" value="Competence_DNA_uptake"/>
</dbReference>
<feature type="domain" description="Metallo-beta-lactamase" evidence="7">
    <location>
        <begin position="504"/>
        <end position="714"/>
    </location>
</feature>
<evidence type="ECO:0000256" key="5">
    <source>
        <dbReference type="ARBA" id="ARBA00023136"/>
    </source>
</evidence>
<dbReference type="InterPro" id="IPR036866">
    <property type="entry name" value="RibonucZ/Hydroxyglut_hydro"/>
</dbReference>
<evidence type="ECO:0000256" key="3">
    <source>
        <dbReference type="ARBA" id="ARBA00022692"/>
    </source>
</evidence>
<dbReference type="SMART" id="SM00849">
    <property type="entry name" value="Lactamase_B"/>
    <property type="match status" value="1"/>
</dbReference>
<dbReference type="NCBIfam" id="TIGR00361">
    <property type="entry name" value="ComEC_Rec2"/>
    <property type="match status" value="1"/>
</dbReference>
<keyword evidence="3 6" id="KW-0812">Transmembrane</keyword>
<dbReference type="InterPro" id="IPR004797">
    <property type="entry name" value="Competence_ComEC/Rec2"/>
</dbReference>
<dbReference type="InterPro" id="IPR004477">
    <property type="entry name" value="ComEC_N"/>
</dbReference>
<feature type="transmembrane region" description="Helical" evidence="6">
    <location>
        <begin position="7"/>
        <end position="38"/>
    </location>
</feature>
<sequence>MRGNIVYAAIAAIAGIAAGYTGSSVSLLFIVLYAIFLFVRKRRLFLVSLMTICIFYMYIVYIDSHNKTQLSSRMTLFSIRFIAPVTMDGDQLKAMVEVGKKEKLQLIYYMKSVQEKQQLSSLLASGTVCTVKGTLERPALPRNPNAFDYRRYLRFRHIHWILKPQSISPQHCRRMSPTLYERLLLLREKGLHVIETHFPSETVGIVQALLYGERTELDESLLEGYQKLGLIHLLAISGLHVTLLVGAAFSILNRFITKETATLILLIFLPIYIVLTGASPSVIRASFMAMLFLYANYRKMTLSPLDALSVTLMVMLLFDPYMLWDVGFQLSFIVSFALILSSPMIMSYHSAVFRLFFTTAIAQLSALPFLLYYFFEVSLWSLPLNLIFVPLYSFIILPLSVASLVAYYAHPLFSVPFMWLLQKMIVISSDIVALFSSSHSLSLILGKPSFFFLVCYAVVILVAFVQMERKRYFSLGWVLLVIVLHAFSPYIDRYGEVVLLDVGQGDCIYIELPYRKGVYLIDTGGTLPRQRKPWQERKREWDVGKDVVVPFLKSKGVRYIDKLIATHGDVDHIGAAEEIIHLLSVKQLVIGKGKSENSLQEKLVQLAKQKNIEVAQISRGDRWTEGGISFYVLHPFSTYRDDNNNSIVLYAKLGGLSWLFTGDLEKAGETELISAFPQLKVDVLKVAHHGSDTSTAELFLDKAQPKIALISVGEHNRYGHPAPNVIERLRKRNVIILRTDRHGAIRFIYAKKQGTFFVMLP</sequence>
<dbReference type="RefSeq" id="WP_064549770.1">
    <property type="nucleotide sequence ID" value="NZ_LXMA01000001.1"/>
</dbReference>
<evidence type="ECO:0000256" key="1">
    <source>
        <dbReference type="ARBA" id="ARBA00004651"/>
    </source>
</evidence>
<dbReference type="GO" id="GO:0030420">
    <property type="term" value="P:establishment of competence for transformation"/>
    <property type="evidence" value="ECO:0007669"/>
    <property type="project" value="InterPro"/>
</dbReference>
<dbReference type="PANTHER" id="PTHR30619:SF1">
    <property type="entry name" value="RECOMBINATION PROTEIN 2"/>
    <property type="match status" value="1"/>
</dbReference>
<dbReference type="OrthoDB" id="9761531at2"/>
<dbReference type="EMBL" id="LXMA01000001">
    <property type="protein sequence ID" value="OAT74455.1"/>
    <property type="molecule type" value="Genomic_DNA"/>
</dbReference>
<feature type="transmembrane region" description="Helical" evidence="6">
    <location>
        <begin position="355"/>
        <end position="375"/>
    </location>
</feature>
<dbReference type="Pfam" id="PF13567">
    <property type="entry name" value="DUF4131"/>
    <property type="match status" value="1"/>
</dbReference>
<accession>A0A1B7KWU3</accession>
<name>A0A1B7KWU3_PARTM</name>
<gene>
    <name evidence="8" type="ORF">A7K69_01720</name>
</gene>
<evidence type="ECO:0000259" key="7">
    <source>
        <dbReference type="SMART" id="SM00849"/>
    </source>
</evidence>
<keyword evidence="5 6" id="KW-0472">Membrane</keyword>
<evidence type="ECO:0000313" key="9">
    <source>
        <dbReference type="Proteomes" id="UP000078290"/>
    </source>
</evidence>
<dbReference type="Gene3D" id="3.60.15.10">
    <property type="entry name" value="Ribonuclease Z/Hydroxyacylglutathione hydrolase-like"/>
    <property type="match status" value="1"/>
</dbReference>
<keyword evidence="2" id="KW-1003">Cell membrane</keyword>
<protein>
    <submittedName>
        <fullName evidence="8">DNA internalization-related competence protein ComEC/Rec2</fullName>
    </submittedName>
</protein>
<dbReference type="AlphaFoldDB" id="A0A1B7KWU3"/>
<feature type="transmembrane region" description="Helical" evidence="6">
    <location>
        <begin position="448"/>
        <end position="465"/>
    </location>
</feature>